<keyword evidence="2" id="KW-1185">Reference proteome</keyword>
<reference evidence="1 2" key="1">
    <citation type="journal article" date="2013" name="Genome Announc.">
        <title>Draft Genome Sequence of the Psychrophilic and Alkaliphilic Rhodonellum psychrophilum Strain GCM71T.</title>
        <authorList>
            <person name="Hauptmann A.L."/>
            <person name="Glaring M.A."/>
            <person name="Hallin P.F."/>
            <person name="Prieme A."/>
            <person name="Stougaard P."/>
        </authorList>
    </citation>
    <scope>NUCLEOTIDE SEQUENCE [LARGE SCALE GENOMIC DNA]</scope>
    <source>
        <strain evidence="1 2">GCM71</strain>
    </source>
</reference>
<name>U5BV48_9BACT</name>
<dbReference type="EMBL" id="AWXR01000051">
    <property type="protein sequence ID" value="ERM81414.1"/>
    <property type="molecule type" value="Genomic_DNA"/>
</dbReference>
<organism evidence="1 2">
    <name type="scientific">Rhodonellum psychrophilum GCM71 = DSM 17998</name>
    <dbReference type="NCBI Taxonomy" id="1123057"/>
    <lineage>
        <taxon>Bacteria</taxon>
        <taxon>Pseudomonadati</taxon>
        <taxon>Bacteroidota</taxon>
        <taxon>Cytophagia</taxon>
        <taxon>Cytophagales</taxon>
        <taxon>Cytophagaceae</taxon>
        <taxon>Rhodonellum</taxon>
    </lineage>
</organism>
<proteinExistence type="predicted"/>
<evidence type="ECO:0000313" key="1">
    <source>
        <dbReference type="EMBL" id="ERM81414.1"/>
    </source>
</evidence>
<protein>
    <submittedName>
        <fullName evidence="1">Uncharacterized protein</fullName>
    </submittedName>
</protein>
<sequence length="50" mass="5921">MKFFLFGHRVFKIIPCTDCKNSPQAAYYFPEKNFMGLYGFIKIQVLINKL</sequence>
<dbReference type="Proteomes" id="UP000016843">
    <property type="component" value="Unassembled WGS sequence"/>
</dbReference>
<gene>
    <name evidence="1" type="ORF">P872_09345</name>
</gene>
<accession>U5BV48</accession>
<comment type="caution">
    <text evidence="1">The sequence shown here is derived from an EMBL/GenBank/DDBJ whole genome shotgun (WGS) entry which is preliminary data.</text>
</comment>
<dbReference type="AlphaFoldDB" id="U5BV48"/>
<evidence type="ECO:0000313" key="2">
    <source>
        <dbReference type="Proteomes" id="UP000016843"/>
    </source>
</evidence>